<accession>A0A0S4LCR5</accession>
<dbReference type="GO" id="GO:0016787">
    <property type="term" value="F:hydrolase activity"/>
    <property type="evidence" value="ECO:0007669"/>
    <property type="project" value="UniProtKB-KW"/>
</dbReference>
<dbReference type="Pfam" id="PF00144">
    <property type="entry name" value="Beta-lactamase"/>
    <property type="match status" value="1"/>
</dbReference>
<keyword evidence="1" id="KW-0378">Hydrolase</keyword>
<evidence type="ECO:0000313" key="3">
    <source>
        <dbReference type="EMBL" id="CUS34522.1"/>
    </source>
</evidence>
<reference evidence="3 4" key="1">
    <citation type="submission" date="2015-10" db="EMBL/GenBank/DDBJ databases">
        <authorList>
            <person name="Gilbert D.G."/>
        </authorList>
    </citation>
    <scope>NUCLEOTIDE SEQUENCE [LARGE SCALE GENOMIC DNA]</scope>
    <source>
        <strain evidence="3">COMA1</strain>
    </source>
</reference>
<dbReference type="PANTHER" id="PTHR43283">
    <property type="entry name" value="BETA-LACTAMASE-RELATED"/>
    <property type="match status" value="1"/>
</dbReference>
<dbReference type="PANTHER" id="PTHR43283:SF11">
    <property type="entry name" value="BETA-LACTAMASE-RELATED DOMAIN-CONTAINING PROTEIN"/>
    <property type="match status" value="1"/>
</dbReference>
<dbReference type="EMBL" id="CZQA01000001">
    <property type="protein sequence ID" value="CUS34522.1"/>
    <property type="molecule type" value="Genomic_DNA"/>
</dbReference>
<organism evidence="3 4">
    <name type="scientific">Candidatus Nitrospira nitrosa</name>
    <dbReference type="NCBI Taxonomy" id="1742972"/>
    <lineage>
        <taxon>Bacteria</taxon>
        <taxon>Pseudomonadati</taxon>
        <taxon>Nitrospirota</taxon>
        <taxon>Nitrospiria</taxon>
        <taxon>Nitrospirales</taxon>
        <taxon>Nitrospiraceae</taxon>
        <taxon>Nitrospira</taxon>
    </lineage>
</organism>
<dbReference type="InterPro" id="IPR012338">
    <property type="entry name" value="Beta-lactam/transpept-like"/>
</dbReference>
<dbReference type="STRING" id="1742972.COMA1_11747"/>
<dbReference type="AlphaFoldDB" id="A0A0S4LCR5"/>
<dbReference type="InterPro" id="IPR001466">
    <property type="entry name" value="Beta-lactam-related"/>
</dbReference>
<name>A0A0S4LCR5_9BACT</name>
<evidence type="ECO:0000313" key="4">
    <source>
        <dbReference type="Proteomes" id="UP000199032"/>
    </source>
</evidence>
<dbReference type="SUPFAM" id="SSF56601">
    <property type="entry name" value="beta-lactamase/transpeptidase-like"/>
    <property type="match status" value="1"/>
</dbReference>
<protein>
    <submittedName>
        <fullName evidence="3">Putative Esterase, beta-lactamase family</fullName>
    </submittedName>
</protein>
<dbReference type="RefSeq" id="WP_090746503.1">
    <property type="nucleotide sequence ID" value="NZ_CZQA01000001.1"/>
</dbReference>
<dbReference type="Gene3D" id="3.40.710.10">
    <property type="entry name" value="DD-peptidase/beta-lactamase superfamily"/>
    <property type="match status" value="1"/>
</dbReference>
<feature type="domain" description="Beta-lactamase-related" evidence="2">
    <location>
        <begin position="12"/>
        <end position="357"/>
    </location>
</feature>
<dbReference type="OrthoDB" id="9770183at2"/>
<evidence type="ECO:0000256" key="1">
    <source>
        <dbReference type="ARBA" id="ARBA00022801"/>
    </source>
</evidence>
<gene>
    <name evidence="3" type="ORF">COMA1_11747</name>
</gene>
<keyword evidence="4" id="KW-1185">Reference proteome</keyword>
<evidence type="ECO:0000259" key="2">
    <source>
        <dbReference type="Pfam" id="PF00144"/>
    </source>
</evidence>
<sequence>MFEPSAIQVALDRAVENGVFPGTVLAVRQGDGPIARFCAGRLSVDPPGASVLTSTIYDLASLTKPLATVTALVLLIQNGRCRLDAHLAEYLEECGESPIGSATLRDLLTHQSGLPGWRGYYERLSPDGTIPSSREERSLAKQKLLSCIRSEVSVYARGARSLYSDLGFMLLGLVVERTSGQPLNQFFSDRILYRLGSPCIQFVLPEERDTFLERVRETHDGVAPTEFDPWRGRVLCGEVHDQNAGAMGGEAGHAGLFGNVDAVMAITGEWLRAYHGQPSILDGDLVREFTKRQAKEGASSWALGWDTPSKPSSAGSHFSAQSFGHLGYTGTSIWIDPVARLEVVLMSNRVHPSSRNEAIREFRPVIHDLVSQEFHT</sequence>
<dbReference type="InterPro" id="IPR050789">
    <property type="entry name" value="Diverse_Enzym_Activities"/>
</dbReference>
<proteinExistence type="predicted"/>
<dbReference type="Proteomes" id="UP000199032">
    <property type="component" value="Unassembled WGS sequence"/>
</dbReference>